<feature type="transmembrane region" description="Helical" evidence="10">
    <location>
        <begin position="31"/>
        <end position="50"/>
    </location>
</feature>
<proteinExistence type="predicted"/>
<dbReference type="PANTHER" id="PTHR32507">
    <property type="entry name" value="NA(+)/H(+) ANTIPORTER 1"/>
    <property type="match status" value="1"/>
</dbReference>
<evidence type="ECO:0000256" key="9">
    <source>
        <dbReference type="SAM" id="MobiDB-lite"/>
    </source>
</evidence>
<dbReference type="AlphaFoldDB" id="A0A6P2D3Q0"/>
<feature type="domain" description="Cation/H+ exchanger transmembrane" evidence="11">
    <location>
        <begin position="17"/>
        <end position="425"/>
    </location>
</feature>
<dbReference type="PANTHER" id="PTHR32507:SF8">
    <property type="entry name" value="CNH1P"/>
    <property type="match status" value="1"/>
</dbReference>
<feature type="transmembrane region" description="Helical" evidence="10">
    <location>
        <begin position="56"/>
        <end position="76"/>
    </location>
</feature>
<evidence type="ECO:0000256" key="3">
    <source>
        <dbReference type="ARBA" id="ARBA00022449"/>
    </source>
</evidence>
<gene>
    <name evidence="12" type="ORF">SOIL9_25980</name>
</gene>
<evidence type="ECO:0000256" key="2">
    <source>
        <dbReference type="ARBA" id="ARBA00022448"/>
    </source>
</evidence>
<dbReference type="InterPro" id="IPR006153">
    <property type="entry name" value="Cation/H_exchanger_TM"/>
</dbReference>
<dbReference type="KEGG" id="gms:SOIL9_25980"/>
<keyword evidence="6 10" id="KW-1133">Transmembrane helix</keyword>
<accession>A0A6P2D3Q0</accession>
<feature type="transmembrane region" description="Helical" evidence="10">
    <location>
        <begin position="6"/>
        <end position="24"/>
    </location>
</feature>
<dbReference type="GO" id="GO:1902600">
    <property type="term" value="P:proton transmembrane transport"/>
    <property type="evidence" value="ECO:0007669"/>
    <property type="project" value="InterPro"/>
</dbReference>
<evidence type="ECO:0000256" key="4">
    <source>
        <dbReference type="ARBA" id="ARBA00022475"/>
    </source>
</evidence>
<dbReference type="RefSeq" id="WP_162669570.1">
    <property type="nucleotide sequence ID" value="NZ_LR593886.1"/>
</dbReference>
<dbReference type="GO" id="GO:0005886">
    <property type="term" value="C:plasma membrane"/>
    <property type="evidence" value="ECO:0007669"/>
    <property type="project" value="UniProtKB-SubCell"/>
</dbReference>
<dbReference type="GO" id="GO:0015297">
    <property type="term" value="F:antiporter activity"/>
    <property type="evidence" value="ECO:0007669"/>
    <property type="project" value="UniProtKB-KW"/>
</dbReference>
<evidence type="ECO:0000256" key="6">
    <source>
        <dbReference type="ARBA" id="ARBA00022989"/>
    </source>
</evidence>
<feature type="transmembrane region" description="Helical" evidence="10">
    <location>
        <begin position="237"/>
        <end position="263"/>
    </location>
</feature>
<feature type="compositionally biased region" description="Basic and acidic residues" evidence="9">
    <location>
        <begin position="274"/>
        <end position="286"/>
    </location>
</feature>
<evidence type="ECO:0000313" key="13">
    <source>
        <dbReference type="Proteomes" id="UP000464178"/>
    </source>
</evidence>
<evidence type="ECO:0000256" key="1">
    <source>
        <dbReference type="ARBA" id="ARBA00004651"/>
    </source>
</evidence>
<feature type="transmembrane region" description="Helical" evidence="10">
    <location>
        <begin position="97"/>
        <end position="130"/>
    </location>
</feature>
<keyword evidence="7" id="KW-0406">Ion transport</keyword>
<protein>
    <recommendedName>
        <fullName evidence="11">Cation/H+ exchanger transmembrane domain-containing protein</fullName>
    </recommendedName>
</protein>
<reference evidence="12 13" key="1">
    <citation type="submission" date="2019-05" db="EMBL/GenBank/DDBJ databases">
        <authorList>
            <consortium name="Science for Life Laboratories"/>
        </authorList>
    </citation>
    <scope>NUCLEOTIDE SEQUENCE [LARGE SCALE GENOMIC DNA]</scope>
    <source>
        <strain evidence="12">Soil9</strain>
    </source>
</reference>
<feature type="transmembrane region" description="Helical" evidence="10">
    <location>
        <begin position="404"/>
        <end position="427"/>
    </location>
</feature>
<evidence type="ECO:0000259" key="11">
    <source>
        <dbReference type="Pfam" id="PF00999"/>
    </source>
</evidence>
<dbReference type="Proteomes" id="UP000464178">
    <property type="component" value="Chromosome"/>
</dbReference>
<feature type="transmembrane region" description="Helical" evidence="10">
    <location>
        <begin position="165"/>
        <end position="182"/>
    </location>
</feature>
<evidence type="ECO:0000256" key="5">
    <source>
        <dbReference type="ARBA" id="ARBA00022692"/>
    </source>
</evidence>
<evidence type="ECO:0000256" key="7">
    <source>
        <dbReference type="ARBA" id="ARBA00023065"/>
    </source>
</evidence>
<organism evidence="12 13">
    <name type="scientific">Gemmata massiliana</name>
    <dbReference type="NCBI Taxonomy" id="1210884"/>
    <lineage>
        <taxon>Bacteria</taxon>
        <taxon>Pseudomonadati</taxon>
        <taxon>Planctomycetota</taxon>
        <taxon>Planctomycetia</taxon>
        <taxon>Gemmatales</taxon>
        <taxon>Gemmataceae</taxon>
        <taxon>Gemmata</taxon>
    </lineage>
</organism>
<dbReference type="EMBL" id="LR593886">
    <property type="protein sequence ID" value="VTR95116.1"/>
    <property type="molecule type" value="Genomic_DNA"/>
</dbReference>
<name>A0A6P2D3Q0_9BACT</name>
<feature type="region of interest" description="Disordered" evidence="9">
    <location>
        <begin position="274"/>
        <end position="297"/>
    </location>
</feature>
<keyword evidence="8 10" id="KW-0472">Membrane</keyword>
<dbReference type="Gene3D" id="1.20.1530.20">
    <property type="match status" value="1"/>
</dbReference>
<keyword evidence="5 10" id="KW-0812">Transmembrane</keyword>
<keyword evidence="4" id="KW-1003">Cell membrane</keyword>
<feature type="transmembrane region" description="Helical" evidence="10">
    <location>
        <begin position="194"/>
        <end position="217"/>
    </location>
</feature>
<feature type="transmembrane region" description="Helical" evidence="10">
    <location>
        <begin position="316"/>
        <end position="334"/>
    </location>
</feature>
<feature type="transmembrane region" description="Helical" evidence="10">
    <location>
        <begin position="370"/>
        <end position="392"/>
    </location>
</feature>
<dbReference type="InterPro" id="IPR038770">
    <property type="entry name" value="Na+/solute_symporter_sf"/>
</dbReference>
<keyword evidence="3" id="KW-0050">Antiport</keyword>
<evidence type="ECO:0000313" key="12">
    <source>
        <dbReference type="EMBL" id="VTR95116.1"/>
    </source>
</evidence>
<evidence type="ECO:0000256" key="8">
    <source>
        <dbReference type="ARBA" id="ARBA00023136"/>
    </source>
</evidence>
<keyword evidence="2" id="KW-0813">Transport</keyword>
<evidence type="ECO:0000256" key="10">
    <source>
        <dbReference type="SAM" id="Phobius"/>
    </source>
</evidence>
<sequence length="433" mass="46040">MGDTAWFLVIGLLLTAMAFTGSVLKRAPLSAAMFYLAAGFVIGPAGAGMLDLRFPGGALIVERIAEVAVLVSLFTAGLKLRVPPGDRRWLLPLRLAFLSMAVTVGLIALIGVFLLGLPVGAAVLLGAILAPTDPVLASDVQVTDAWDDDRVRFSLTGEAGMNDGAAFPFVLLGLGLLGLHDLGTGWWKWLAVDVAWGVIAGPAVGWALGAAAGKLVLYLRRRHREAVGLDDFLTLGLIALSFGLADLIHAYGFLAVFAAGVALRRVEMRESGDASREELRERRKEVDEEDLATDPRTAPTHMTRQVLRFNEHIERIGEVAVVIVLGSLLSAATLTPKGWWFVPLVFLVVRPVATRVGLVGAGLKGPQRALIGWFGVRGAGSVYYLAFVLGHGAPEPLADELTQLTLTAVAASIVLHGVSVTPLMNLYGRMRGH</sequence>
<keyword evidence="13" id="KW-1185">Reference proteome</keyword>
<comment type="subcellular location">
    <subcellularLocation>
        <location evidence="1">Cell membrane</location>
        <topology evidence="1">Multi-pass membrane protein</topology>
    </subcellularLocation>
</comment>
<feature type="transmembrane region" description="Helical" evidence="10">
    <location>
        <begin position="340"/>
        <end position="358"/>
    </location>
</feature>
<dbReference type="Pfam" id="PF00999">
    <property type="entry name" value="Na_H_Exchanger"/>
    <property type="match status" value="1"/>
</dbReference>